<proteinExistence type="predicted"/>
<evidence type="ECO:0000313" key="3">
    <source>
        <dbReference type="Proteomes" id="UP001176940"/>
    </source>
</evidence>
<gene>
    <name evidence="2" type="ORF">RIMI_LOCUS21707391</name>
</gene>
<dbReference type="InterPro" id="IPR036397">
    <property type="entry name" value="RNaseH_sf"/>
</dbReference>
<dbReference type="SMART" id="SM00220">
    <property type="entry name" value="S_TKc"/>
    <property type="match status" value="1"/>
</dbReference>
<reference evidence="2" key="1">
    <citation type="submission" date="2023-07" db="EMBL/GenBank/DDBJ databases">
        <authorList>
            <person name="Stuckert A."/>
        </authorList>
    </citation>
    <scope>NUCLEOTIDE SEQUENCE</scope>
</reference>
<keyword evidence="3" id="KW-1185">Reference proteome</keyword>
<dbReference type="PANTHER" id="PTHR46240">
    <property type="entry name" value="SER/THR PROTEIN KINASE ULK4"/>
    <property type="match status" value="1"/>
</dbReference>
<dbReference type="InterPro" id="IPR011009">
    <property type="entry name" value="Kinase-like_dom_sf"/>
</dbReference>
<organism evidence="2 3">
    <name type="scientific">Ranitomeya imitator</name>
    <name type="common">mimic poison frog</name>
    <dbReference type="NCBI Taxonomy" id="111125"/>
    <lineage>
        <taxon>Eukaryota</taxon>
        <taxon>Metazoa</taxon>
        <taxon>Chordata</taxon>
        <taxon>Craniata</taxon>
        <taxon>Vertebrata</taxon>
        <taxon>Euteleostomi</taxon>
        <taxon>Amphibia</taxon>
        <taxon>Batrachia</taxon>
        <taxon>Anura</taxon>
        <taxon>Neobatrachia</taxon>
        <taxon>Hyloidea</taxon>
        <taxon>Dendrobatidae</taxon>
        <taxon>Dendrobatinae</taxon>
        <taxon>Ranitomeya</taxon>
    </lineage>
</organism>
<dbReference type="Pfam" id="PF00069">
    <property type="entry name" value="Pkinase"/>
    <property type="match status" value="1"/>
</dbReference>
<protein>
    <recommendedName>
        <fullName evidence="1">Protein kinase domain-containing protein</fullName>
    </recommendedName>
</protein>
<dbReference type="PANTHER" id="PTHR46240:SF1">
    <property type="entry name" value="SERINE_THREONINE-PROTEIN KINASE ULK4"/>
    <property type="match status" value="1"/>
</dbReference>
<dbReference type="PROSITE" id="PS50011">
    <property type="entry name" value="PROTEIN_KINASE_DOM"/>
    <property type="match status" value="1"/>
</dbReference>
<dbReference type="SUPFAM" id="SSF56112">
    <property type="entry name" value="Protein kinase-like (PK-like)"/>
    <property type="match status" value="1"/>
</dbReference>
<dbReference type="Gene3D" id="3.30.420.10">
    <property type="entry name" value="Ribonuclease H-like superfamily/Ribonuclease H"/>
    <property type="match status" value="1"/>
</dbReference>
<evidence type="ECO:0000259" key="1">
    <source>
        <dbReference type="PROSITE" id="PS50011"/>
    </source>
</evidence>
<sequence>MTWPPQSPDLNPIQMVWGELDRRVKAKGPTSAKHLWELLQDCWKTIPGDYLLKLIKRKPRILLDGPGTLKLTNFSFSKADGENLEEFFAMVGSEETSGDNGETTPRRNLRNRIKGSPVYAAPEIIKGADFSISSDLWSLGCIFYEMFTGRPPFFSESFSELIEKIVNENFSPPQGPSSAKPSLEFQSLLGGLLQKDPQKRFTWTEVLSHSFWKDAFCGGDDGSVPDVCTLRYAASGFLNGQ</sequence>
<comment type="caution">
    <text evidence="2">The sequence shown here is derived from an EMBL/GenBank/DDBJ whole genome shotgun (WGS) entry which is preliminary data.</text>
</comment>
<name>A0ABN9MJE8_9NEOB</name>
<accession>A0ABN9MJE8</accession>
<feature type="domain" description="Protein kinase" evidence="1">
    <location>
        <begin position="1"/>
        <end position="212"/>
    </location>
</feature>
<dbReference type="Proteomes" id="UP001176940">
    <property type="component" value="Unassembled WGS sequence"/>
</dbReference>
<dbReference type="InterPro" id="IPR000719">
    <property type="entry name" value="Prot_kinase_dom"/>
</dbReference>
<dbReference type="EMBL" id="CAUEEQ010077447">
    <property type="protein sequence ID" value="CAJ0966824.1"/>
    <property type="molecule type" value="Genomic_DNA"/>
</dbReference>
<evidence type="ECO:0000313" key="2">
    <source>
        <dbReference type="EMBL" id="CAJ0966824.1"/>
    </source>
</evidence>
<dbReference type="InterPro" id="IPR045906">
    <property type="entry name" value="ULK4"/>
</dbReference>
<dbReference type="Gene3D" id="1.10.510.10">
    <property type="entry name" value="Transferase(Phosphotransferase) domain 1"/>
    <property type="match status" value="1"/>
</dbReference>